<organism evidence="2 3">
    <name type="scientific">Albugo candida</name>
    <dbReference type="NCBI Taxonomy" id="65357"/>
    <lineage>
        <taxon>Eukaryota</taxon>
        <taxon>Sar</taxon>
        <taxon>Stramenopiles</taxon>
        <taxon>Oomycota</taxon>
        <taxon>Peronosporomycetes</taxon>
        <taxon>Albuginales</taxon>
        <taxon>Albuginaceae</taxon>
        <taxon>Albugo</taxon>
    </lineage>
</organism>
<dbReference type="AlphaFoldDB" id="A0A024G1G7"/>
<gene>
    <name evidence="2" type="ORF">BN9_009460</name>
</gene>
<keyword evidence="3" id="KW-1185">Reference proteome</keyword>
<proteinExistence type="predicted"/>
<accession>A0A024G1G7</accession>
<evidence type="ECO:0000313" key="3">
    <source>
        <dbReference type="Proteomes" id="UP000053237"/>
    </source>
</evidence>
<feature type="signal peptide" evidence="1">
    <location>
        <begin position="1"/>
        <end position="24"/>
    </location>
</feature>
<dbReference type="EMBL" id="CAIX01000006">
    <property type="protein sequence ID" value="CCI40162.1"/>
    <property type="molecule type" value="Genomic_DNA"/>
</dbReference>
<reference evidence="2 3" key="1">
    <citation type="submission" date="2012-05" db="EMBL/GenBank/DDBJ databases">
        <title>Recombination and specialization in a pathogen metapopulation.</title>
        <authorList>
            <person name="Gardiner A."/>
            <person name="Kemen E."/>
            <person name="Schultz-Larsen T."/>
            <person name="MacLean D."/>
            <person name="Van Oosterhout C."/>
            <person name="Jones J.D.G."/>
        </authorList>
    </citation>
    <scope>NUCLEOTIDE SEQUENCE [LARGE SCALE GENOMIC DNA]</scope>
    <source>
        <strain evidence="2 3">Ac Nc2</strain>
    </source>
</reference>
<keyword evidence="1" id="KW-0732">Signal</keyword>
<protein>
    <submittedName>
        <fullName evidence="2">Uncharacterized protein</fullName>
    </submittedName>
</protein>
<dbReference type="InParanoid" id="A0A024G1G7"/>
<evidence type="ECO:0000313" key="2">
    <source>
        <dbReference type="EMBL" id="CCI40162.1"/>
    </source>
</evidence>
<evidence type="ECO:0000256" key="1">
    <source>
        <dbReference type="SAM" id="SignalP"/>
    </source>
</evidence>
<name>A0A024G1G7_9STRA</name>
<feature type="chain" id="PRO_5001529398" evidence="1">
    <location>
        <begin position="25"/>
        <end position="56"/>
    </location>
</feature>
<dbReference type="Proteomes" id="UP000053237">
    <property type="component" value="Unassembled WGS sequence"/>
</dbReference>
<sequence length="56" mass="6710">MSYLILLLNLGLLLNIRIFQHNRSFPILRYNQKAMFADCLQFRTDSRIIKLQQIDV</sequence>
<comment type="caution">
    <text evidence="2">The sequence shown here is derived from an EMBL/GenBank/DDBJ whole genome shotgun (WGS) entry which is preliminary data.</text>
</comment>